<dbReference type="SUPFAM" id="SSF102546">
    <property type="entry name" value="RbsD-like"/>
    <property type="match status" value="1"/>
</dbReference>
<comment type="catalytic activity">
    <reaction evidence="3">
        <text>alpha-L-fucose = beta-L-fucose</text>
        <dbReference type="Rhea" id="RHEA:25580"/>
        <dbReference type="ChEBI" id="CHEBI:42548"/>
        <dbReference type="ChEBI" id="CHEBI:42589"/>
        <dbReference type="EC" id="5.1.3.29"/>
    </reaction>
</comment>
<evidence type="ECO:0000256" key="3">
    <source>
        <dbReference type="ARBA" id="ARBA00036324"/>
    </source>
</evidence>
<evidence type="ECO:0000313" key="4">
    <source>
        <dbReference type="EMBL" id="PWI24860.1"/>
    </source>
</evidence>
<protein>
    <submittedName>
        <fullName evidence="4">Fucose isomerase</fullName>
    </submittedName>
</protein>
<dbReference type="AlphaFoldDB" id="A0A2U3AJZ3"/>
<comment type="caution">
    <text evidence="4">The sequence shown here is derived from an EMBL/GenBank/DDBJ whole genome shotgun (WGS) entry which is preliminary data.</text>
</comment>
<evidence type="ECO:0000313" key="5">
    <source>
        <dbReference type="Proteomes" id="UP000245938"/>
    </source>
</evidence>
<gene>
    <name evidence="4" type="ORF">DEX24_11405</name>
</gene>
<dbReference type="Pfam" id="PF05025">
    <property type="entry name" value="RbsD_FucU"/>
    <property type="match status" value="1"/>
</dbReference>
<dbReference type="InterPro" id="IPR023750">
    <property type="entry name" value="RbsD-like_sf"/>
</dbReference>
<sequence>MLKNIPSILSPALLKLLMEMGHGDQIVIADANFPAASLARNLVRADGHGSEALLAAILQLMPIDTYSEKSVLFMQHGKEVATPRIWDKYEQIIQDANEPLSIGHIPRFDFYNLAKTCYAIVATGEEQLYANIILTKGVLQGGL</sequence>
<dbReference type="InterPro" id="IPR050443">
    <property type="entry name" value="RbsD/FucU_mutarotase"/>
</dbReference>
<comment type="catalytic activity">
    <reaction evidence="1">
        <text>beta-D-ribopyranose = beta-D-ribofuranose</text>
        <dbReference type="Rhea" id="RHEA:25432"/>
        <dbReference type="ChEBI" id="CHEBI:27476"/>
        <dbReference type="ChEBI" id="CHEBI:47002"/>
        <dbReference type="EC" id="5.4.99.62"/>
    </reaction>
</comment>
<dbReference type="InterPro" id="IPR007721">
    <property type="entry name" value="RbsD_FucU"/>
</dbReference>
<accession>A0A2U3AJZ3</accession>
<dbReference type="GO" id="GO:0006004">
    <property type="term" value="P:fucose metabolic process"/>
    <property type="evidence" value="ECO:0007669"/>
    <property type="project" value="TreeGrafter"/>
</dbReference>
<dbReference type="GO" id="GO:0062193">
    <property type="term" value="F:D-ribose pyranase activity"/>
    <property type="evidence" value="ECO:0007669"/>
    <property type="project" value="UniProtKB-EC"/>
</dbReference>
<dbReference type="RefSeq" id="WP_109306556.1">
    <property type="nucleotide sequence ID" value="NZ_BJUF01000054.1"/>
</dbReference>
<dbReference type="EMBL" id="QFVR01000015">
    <property type="protein sequence ID" value="PWI24860.1"/>
    <property type="molecule type" value="Genomic_DNA"/>
</dbReference>
<organism evidence="4 5">
    <name type="scientific">Kurthia sibirica</name>
    <dbReference type="NCBI Taxonomy" id="202750"/>
    <lineage>
        <taxon>Bacteria</taxon>
        <taxon>Bacillati</taxon>
        <taxon>Bacillota</taxon>
        <taxon>Bacilli</taxon>
        <taxon>Bacillales</taxon>
        <taxon>Caryophanaceae</taxon>
        <taxon>Kurthia</taxon>
    </lineage>
</organism>
<keyword evidence="2 4" id="KW-0413">Isomerase</keyword>
<dbReference type="PANTHER" id="PTHR31690">
    <property type="entry name" value="FUCOSE MUTAROTASE"/>
    <property type="match status" value="1"/>
</dbReference>
<evidence type="ECO:0000256" key="1">
    <source>
        <dbReference type="ARBA" id="ARBA00000223"/>
    </source>
</evidence>
<evidence type="ECO:0000256" key="2">
    <source>
        <dbReference type="ARBA" id="ARBA00023235"/>
    </source>
</evidence>
<dbReference type="PANTHER" id="PTHR31690:SF4">
    <property type="entry name" value="FUCOSE MUTAROTASE"/>
    <property type="match status" value="1"/>
</dbReference>
<keyword evidence="5" id="KW-1185">Reference proteome</keyword>
<dbReference type="GO" id="GO:0036373">
    <property type="term" value="F:L-fucose mutarotase activity"/>
    <property type="evidence" value="ECO:0007669"/>
    <property type="project" value="UniProtKB-EC"/>
</dbReference>
<reference evidence="4 5" key="1">
    <citation type="submission" date="2018-05" db="EMBL/GenBank/DDBJ databases">
        <title>Kurthia sibirica genome sequence.</title>
        <authorList>
            <person name="Maclea K.S."/>
            <person name="Goen A.E."/>
        </authorList>
    </citation>
    <scope>NUCLEOTIDE SEQUENCE [LARGE SCALE GENOMIC DNA]</scope>
    <source>
        <strain evidence="4 5">ATCC 49154</strain>
    </source>
</reference>
<proteinExistence type="predicted"/>
<dbReference type="Gene3D" id="3.40.1650.10">
    <property type="entry name" value="RbsD-like domain"/>
    <property type="match status" value="1"/>
</dbReference>
<dbReference type="OrthoDB" id="9805009at2"/>
<dbReference type="Proteomes" id="UP000245938">
    <property type="component" value="Unassembled WGS sequence"/>
</dbReference>
<name>A0A2U3AJZ3_9BACL</name>
<dbReference type="GO" id="GO:0042806">
    <property type="term" value="F:fucose binding"/>
    <property type="evidence" value="ECO:0007669"/>
    <property type="project" value="TreeGrafter"/>
</dbReference>